<evidence type="ECO:0000313" key="9">
    <source>
        <dbReference type="Proteomes" id="UP000460412"/>
    </source>
</evidence>
<dbReference type="EMBL" id="WUQX01000001">
    <property type="protein sequence ID" value="MXP75483.1"/>
    <property type="molecule type" value="Genomic_DNA"/>
</dbReference>
<dbReference type="CDD" id="cd06225">
    <property type="entry name" value="HAMP"/>
    <property type="match status" value="1"/>
</dbReference>
<dbReference type="GO" id="GO:0007165">
    <property type="term" value="P:signal transduction"/>
    <property type="evidence" value="ECO:0007669"/>
    <property type="project" value="UniProtKB-KW"/>
</dbReference>
<dbReference type="SUPFAM" id="SSF58104">
    <property type="entry name" value="Methyl-accepting chemotaxis protein (MCP) signaling domain"/>
    <property type="match status" value="1"/>
</dbReference>
<evidence type="ECO:0000256" key="5">
    <source>
        <dbReference type="SAM" id="Phobius"/>
    </source>
</evidence>
<keyword evidence="3" id="KW-0807">Transducer</keyword>
<name>A0A7X3MFJ4_9FIRM</name>
<keyword evidence="1" id="KW-0145">Chemotaxis</keyword>
<organism evidence="8 9">
    <name type="scientific">Sporofaciens musculi</name>
    <dbReference type="NCBI Taxonomy" id="2681861"/>
    <lineage>
        <taxon>Bacteria</taxon>
        <taxon>Bacillati</taxon>
        <taxon>Bacillota</taxon>
        <taxon>Clostridia</taxon>
        <taxon>Lachnospirales</taxon>
        <taxon>Lachnospiraceae</taxon>
        <taxon>Sporofaciens</taxon>
    </lineage>
</organism>
<protein>
    <submittedName>
        <fullName evidence="8">HAMP domain-containing protein</fullName>
    </submittedName>
</protein>
<evidence type="ECO:0000259" key="6">
    <source>
        <dbReference type="PROSITE" id="PS50111"/>
    </source>
</evidence>
<dbReference type="InterPro" id="IPR003660">
    <property type="entry name" value="HAMP_dom"/>
</dbReference>
<sequence length="714" mass="77346">MLQKEKKAKAFHSGKSKSLSKKIISKMALIVVAVFLLTVLTSAMLAANSLIHVNREKLSAVAYENAFLVVNDIENAYGKVVGFAGSLRNISTLPPNEQRGAIDTALVGLLEEGDGFPTGFAYFEQNVIADANGQPYSVHGKDIAYESVVYPNEDKTGYVFEKHEDAFDNYEKDYYMQIKETKEPYIMDPYVYELMGKNIMMISIIAPLWNAEGQFFGVSGVDVGLDNMQENMLVSTDYDSAHLVALAEDGTILIDSANADKVGKTASEAGYSQMAEDAKEVQAMPEGENMNSNSVIKETTNFSSGKKGISVAIPLTVNDKTRWTLHLTVDTIEFYGPIIKDAGKLTLMVTLLGFILLIAVNSIIKRSLGPIRQIANGAARLEAGDLNIHIDIQSDDELGRLSQAFNHISATMSNYVEDISGLLSQMADNNMDITMRQKYIGDFIPIQVSIEKISQSLNDTLHQIVLSANEVSSSSDNVSSGAQVLSEGAAEQTSAIEQLAASIESLSKDVAANANDARTANITVSEVGRNIEESNKEMEQLIRAMSEISRSSVEIEKIVKAIEDIAEQTNLLSLNASVEASRAGVAGKGFAVVANEIRGLATRSAEAVNQTAALIATSQQAVKNGMGITDNTAKSLAAVVEGSETILSFMDKISSASQNQKNVLEELTKNVELIGKVVQSNSSYAQNSASTSVKLSHQSKRLHELVNRFRLKRM</sequence>
<evidence type="ECO:0000256" key="1">
    <source>
        <dbReference type="ARBA" id="ARBA00022500"/>
    </source>
</evidence>
<dbReference type="PANTHER" id="PTHR43531:SF11">
    <property type="entry name" value="METHYL-ACCEPTING CHEMOTAXIS PROTEIN 3"/>
    <property type="match status" value="1"/>
</dbReference>
<evidence type="ECO:0000313" key="8">
    <source>
        <dbReference type="EMBL" id="MXP75483.1"/>
    </source>
</evidence>
<keyword evidence="5" id="KW-0472">Membrane</keyword>
<keyword evidence="5" id="KW-1133">Transmembrane helix</keyword>
<dbReference type="SMART" id="SM00304">
    <property type="entry name" value="HAMP"/>
    <property type="match status" value="1"/>
</dbReference>
<dbReference type="Proteomes" id="UP000460412">
    <property type="component" value="Unassembled WGS sequence"/>
</dbReference>
<dbReference type="Gene3D" id="3.30.450.20">
    <property type="entry name" value="PAS domain"/>
    <property type="match status" value="1"/>
</dbReference>
<evidence type="ECO:0000256" key="3">
    <source>
        <dbReference type="PROSITE-ProRule" id="PRU00284"/>
    </source>
</evidence>
<keyword evidence="9" id="KW-1185">Reference proteome</keyword>
<reference evidence="8 9" key="1">
    <citation type="submission" date="2019-12" db="EMBL/GenBank/DDBJ databases">
        <title>Sporaefaciens musculi gen. nov., sp. nov., a novel bacterium isolated from the caecum of an obese mouse.</title>
        <authorList>
            <person name="Rasmussen T.S."/>
            <person name="Streidl T."/>
            <person name="Hitch T.C.A."/>
            <person name="Wortmann E."/>
            <person name="Deptula P."/>
            <person name="Hansen M."/>
            <person name="Nielsen D.S."/>
            <person name="Clavel T."/>
            <person name="Vogensen F.K."/>
        </authorList>
    </citation>
    <scope>NUCLEOTIDE SEQUENCE [LARGE SCALE GENOMIC DNA]</scope>
    <source>
        <strain evidence="8 9">WCA-9-b2</strain>
    </source>
</reference>
<comment type="caution">
    <text evidence="8">The sequence shown here is derived from an EMBL/GenBank/DDBJ whole genome shotgun (WGS) entry which is preliminary data.</text>
</comment>
<evidence type="ECO:0000256" key="4">
    <source>
        <dbReference type="SAM" id="Coils"/>
    </source>
</evidence>
<dbReference type="GO" id="GO:0006935">
    <property type="term" value="P:chemotaxis"/>
    <property type="evidence" value="ECO:0007669"/>
    <property type="project" value="UniProtKB-KW"/>
</dbReference>
<dbReference type="Gene3D" id="6.10.340.10">
    <property type="match status" value="1"/>
</dbReference>
<dbReference type="Pfam" id="PF00672">
    <property type="entry name" value="HAMP"/>
    <property type="match status" value="1"/>
</dbReference>
<evidence type="ECO:0000259" key="7">
    <source>
        <dbReference type="PROSITE" id="PS50885"/>
    </source>
</evidence>
<dbReference type="PROSITE" id="PS50885">
    <property type="entry name" value="HAMP"/>
    <property type="match status" value="1"/>
</dbReference>
<dbReference type="PANTHER" id="PTHR43531">
    <property type="entry name" value="PROTEIN ICFG"/>
    <property type="match status" value="1"/>
</dbReference>
<dbReference type="InterPro" id="IPR004089">
    <property type="entry name" value="MCPsignal_dom"/>
</dbReference>
<feature type="transmembrane region" description="Helical" evidence="5">
    <location>
        <begin position="345"/>
        <end position="364"/>
    </location>
</feature>
<accession>A0A7X3MFJ4</accession>
<dbReference type="SMART" id="SM00283">
    <property type="entry name" value="MA"/>
    <property type="match status" value="1"/>
</dbReference>
<feature type="coiled-coil region" evidence="4">
    <location>
        <begin position="489"/>
        <end position="551"/>
    </location>
</feature>
<feature type="domain" description="Methyl-accepting transducer" evidence="6">
    <location>
        <begin position="467"/>
        <end position="696"/>
    </location>
</feature>
<dbReference type="Gene3D" id="1.10.287.950">
    <property type="entry name" value="Methyl-accepting chemotaxis protein"/>
    <property type="match status" value="1"/>
</dbReference>
<keyword evidence="4" id="KW-0175">Coiled coil</keyword>
<dbReference type="CDD" id="cd12913">
    <property type="entry name" value="PDC1_MCP_like"/>
    <property type="match status" value="1"/>
</dbReference>
<dbReference type="PROSITE" id="PS50111">
    <property type="entry name" value="CHEMOTAXIS_TRANSDUC_2"/>
    <property type="match status" value="1"/>
</dbReference>
<dbReference type="Pfam" id="PF00015">
    <property type="entry name" value="MCPsignal"/>
    <property type="match status" value="1"/>
</dbReference>
<proteinExistence type="inferred from homology"/>
<comment type="similarity">
    <text evidence="2">Belongs to the methyl-accepting chemotaxis (MCP) protein family.</text>
</comment>
<feature type="domain" description="HAMP" evidence="7">
    <location>
        <begin position="365"/>
        <end position="417"/>
    </location>
</feature>
<dbReference type="GO" id="GO:0016020">
    <property type="term" value="C:membrane"/>
    <property type="evidence" value="ECO:0007669"/>
    <property type="project" value="InterPro"/>
</dbReference>
<dbReference type="AlphaFoldDB" id="A0A7X3MFJ4"/>
<evidence type="ECO:0000256" key="2">
    <source>
        <dbReference type="ARBA" id="ARBA00029447"/>
    </source>
</evidence>
<gene>
    <name evidence="8" type="ORF">GN277_08840</name>
</gene>
<dbReference type="InterPro" id="IPR051310">
    <property type="entry name" value="MCP_chemotaxis"/>
</dbReference>
<keyword evidence="5" id="KW-0812">Transmembrane</keyword>
<dbReference type="Pfam" id="PF22673">
    <property type="entry name" value="MCP-like_PDC_1"/>
    <property type="match status" value="1"/>
</dbReference>
<dbReference type="RefSeq" id="WP_159750737.1">
    <property type="nucleotide sequence ID" value="NZ_WUQX01000001.1"/>
</dbReference>